<sequence length="61" mass="7159">MSKNVIAQLEVHRDSTINNIEVEKKYIEELKHDILVSLNRLNVRKEFLKELNAAIEKLKAE</sequence>
<name>A0A023MHY9_9CAUD</name>
<protein>
    <submittedName>
        <fullName evidence="1">Uncharacterized protein</fullName>
    </submittedName>
</protein>
<dbReference type="OrthoDB" id="24876at10239"/>
<dbReference type="RefSeq" id="YP_009031688.1">
    <property type="nucleotide sequence ID" value="NC_024139.1"/>
</dbReference>
<dbReference type="GeneID" id="19486958"/>
<evidence type="ECO:0000313" key="1">
    <source>
        <dbReference type="EMBL" id="AHN83499.1"/>
    </source>
</evidence>
<accession>A0A023MHY9</accession>
<keyword evidence="2" id="KW-1185">Reference proteome</keyword>
<proteinExistence type="predicted"/>
<reference evidence="1 2" key="1">
    <citation type="journal article" date="2014" name="Genome Announc.">
        <title>Complete Genome Sequences of Two Escherichia coli O157:H7 Phages Effective in Limiting Contamination of Food Products.</title>
        <authorList>
            <person name="Hong Y."/>
            <person name="Pan Y."/>
            <person name="Harman N.J."/>
            <person name="Ebner P.D."/>
        </authorList>
    </citation>
    <scope>NUCLEOTIDE SEQUENCE [LARGE SCALE GENOMIC DNA]</scope>
</reference>
<dbReference type="InterPro" id="IPR055761">
    <property type="entry name" value="DUF7337"/>
</dbReference>
<dbReference type="KEGG" id="vg:19486958"/>
<evidence type="ECO:0000313" key="2">
    <source>
        <dbReference type="Proteomes" id="UP000026908"/>
    </source>
</evidence>
<organism evidence="1 2">
    <name type="scientific">Escherichia phage vB_EcoS_FFH_1</name>
    <dbReference type="NCBI Taxonomy" id="1446489"/>
    <lineage>
        <taxon>Viruses</taxon>
        <taxon>Duplodnaviria</taxon>
        <taxon>Heunggongvirae</taxon>
        <taxon>Uroviricota</taxon>
        <taxon>Caudoviricetes</taxon>
        <taxon>Demerecviridae</taxon>
        <taxon>Markadamsvirinae</taxon>
        <taxon>Tequintavirus</taxon>
        <taxon>Tequintavirus FFH1</taxon>
    </lineage>
</organism>
<dbReference type="EMBL" id="KJ190157">
    <property type="protein sequence ID" value="AHN83499.1"/>
    <property type="molecule type" value="Genomic_DNA"/>
</dbReference>
<dbReference type="Pfam" id="PF24026">
    <property type="entry name" value="DUF7337"/>
    <property type="match status" value="1"/>
</dbReference>
<dbReference type="Proteomes" id="UP000026908">
    <property type="component" value="Segment"/>
</dbReference>